<evidence type="ECO:0000313" key="13">
    <source>
        <dbReference type="EMBL" id="CAF3796116.1"/>
    </source>
</evidence>
<dbReference type="Proteomes" id="UP000663860">
    <property type="component" value="Unassembled WGS sequence"/>
</dbReference>
<dbReference type="AlphaFoldDB" id="A0A813V397"/>
<dbReference type="PROSITE" id="PS00237">
    <property type="entry name" value="G_PROTEIN_RECEP_F1_1"/>
    <property type="match status" value="1"/>
</dbReference>
<dbReference type="Pfam" id="PF00001">
    <property type="entry name" value="7tm_1"/>
    <property type="match status" value="1"/>
</dbReference>
<comment type="subcellular location">
    <subcellularLocation>
        <location evidence="1">Membrane</location>
        <topology evidence="1">Multi-pass membrane protein</topology>
    </subcellularLocation>
</comment>
<dbReference type="PRINTS" id="PR00237">
    <property type="entry name" value="GPCRRHODOPSN"/>
</dbReference>
<protein>
    <recommendedName>
        <fullName evidence="11">G-protein coupled receptors family 1 profile domain-containing protein</fullName>
    </recommendedName>
</protein>
<dbReference type="Proteomes" id="UP000663868">
    <property type="component" value="Unassembled WGS sequence"/>
</dbReference>
<feature type="transmembrane region" description="Helical" evidence="10">
    <location>
        <begin position="146"/>
        <end position="166"/>
    </location>
</feature>
<keyword evidence="7 8" id="KW-0807">Transducer</keyword>
<comment type="caution">
    <text evidence="12">The sequence shown here is derived from an EMBL/GenBank/DDBJ whole genome shotgun (WGS) entry which is preliminary data.</text>
</comment>
<dbReference type="PROSITE" id="PS50262">
    <property type="entry name" value="G_PROTEIN_RECEP_F1_2"/>
    <property type="match status" value="1"/>
</dbReference>
<comment type="similarity">
    <text evidence="8">Belongs to the G-protein coupled receptor 1 family.</text>
</comment>
<dbReference type="EMBL" id="CAJNOE010000058">
    <property type="protein sequence ID" value="CAF0832202.1"/>
    <property type="molecule type" value="Genomic_DNA"/>
</dbReference>
<dbReference type="EMBL" id="CAJOBB010001025">
    <property type="protein sequence ID" value="CAF3796116.1"/>
    <property type="molecule type" value="Genomic_DNA"/>
</dbReference>
<dbReference type="GO" id="GO:0004930">
    <property type="term" value="F:G protein-coupled receptor activity"/>
    <property type="evidence" value="ECO:0007669"/>
    <property type="project" value="UniProtKB-KW"/>
</dbReference>
<sequence>MNTIKLFPTNETIFNKSSLHPDTFVLFAGHLLIVFYCLIFILGFLGNSAVIFVAIRKRKYRNVTNCYVMNLAFADLLFLILSIPYTTYLGLVDSYPFGNIICRIYMYLAYVFLLATCHTLAAMSIDRYLYIVLPSSKLQWRTSNTAFGVCLIIWASSLGLIVPYHITSHVMSSNLKTCGVNDQKNFLVCFLVFCSYYAIPLLIIIVCYTKLAMHVMQSNQTIVNQMNSRNIPKFLKKKQRRVTKMVIVVTLVFAMCWLPIHILELMKCANSTILYNLAQSYPKFIYTIRAFAHALAYFNSCLNPYLYALLNRNFCFDLIDIIPTCFNCCKQKEVFELRTSNPFTKAVSTTAISNRNLHKKPFDNDDDEEDDDDTYYHDTDKQTNVDVSCQVELLLL</sequence>
<proteinExistence type="inferred from homology"/>
<feature type="domain" description="G-protein coupled receptors family 1 profile" evidence="11">
    <location>
        <begin position="46"/>
        <end position="307"/>
    </location>
</feature>
<gene>
    <name evidence="12" type="ORF">IZO911_LOCUS8592</name>
    <name evidence="13" type="ORF">KXQ929_LOCUS16757</name>
</gene>
<name>A0A813V397_9BILA</name>
<evidence type="ECO:0000256" key="1">
    <source>
        <dbReference type="ARBA" id="ARBA00004141"/>
    </source>
</evidence>
<feature type="compositionally biased region" description="Acidic residues" evidence="9">
    <location>
        <begin position="364"/>
        <end position="373"/>
    </location>
</feature>
<dbReference type="PANTHER" id="PTHR45695">
    <property type="entry name" value="LEUCOKININ RECEPTOR-RELATED"/>
    <property type="match status" value="1"/>
</dbReference>
<evidence type="ECO:0000256" key="9">
    <source>
        <dbReference type="SAM" id="MobiDB-lite"/>
    </source>
</evidence>
<dbReference type="InterPro" id="IPR000276">
    <property type="entry name" value="GPCR_Rhodpsn"/>
</dbReference>
<feature type="transmembrane region" description="Helical" evidence="10">
    <location>
        <begin position="186"/>
        <end position="208"/>
    </location>
</feature>
<feature type="region of interest" description="Disordered" evidence="9">
    <location>
        <begin position="358"/>
        <end position="379"/>
    </location>
</feature>
<evidence type="ECO:0000256" key="2">
    <source>
        <dbReference type="ARBA" id="ARBA00022692"/>
    </source>
</evidence>
<keyword evidence="4 8" id="KW-0297">G-protein coupled receptor</keyword>
<dbReference type="Gene3D" id="1.20.1070.10">
    <property type="entry name" value="Rhodopsin 7-helix transmembrane proteins"/>
    <property type="match status" value="1"/>
</dbReference>
<evidence type="ECO:0000256" key="3">
    <source>
        <dbReference type="ARBA" id="ARBA00022989"/>
    </source>
</evidence>
<evidence type="ECO:0000313" key="12">
    <source>
        <dbReference type="EMBL" id="CAF0832202.1"/>
    </source>
</evidence>
<keyword evidence="2 8" id="KW-0812">Transmembrane</keyword>
<accession>A0A813V397</accession>
<organism evidence="12 14">
    <name type="scientific">Adineta steineri</name>
    <dbReference type="NCBI Taxonomy" id="433720"/>
    <lineage>
        <taxon>Eukaryota</taxon>
        <taxon>Metazoa</taxon>
        <taxon>Spiralia</taxon>
        <taxon>Gnathifera</taxon>
        <taxon>Rotifera</taxon>
        <taxon>Eurotatoria</taxon>
        <taxon>Bdelloidea</taxon>
        <taxon>Adinetida</taxon>
        <taxon>Adinetidae</taxon>
        <taxon>Adineta</taxon>
    </lineage>
</organism>
<evidence type="ECO:0000256" key="6">
    <source>
        <dbReference type="ARBA" id="ARBA00023170"/>
    </source>
</evidence>
<evidence type="ECO:0000256" key="8">
    <source>
        <dbReference type="RuleBase" id="RU000688"/>
    </source>
</evidence>
<dbReference type="GO" id="GO:0005886">
    <property type="term" value="C:plasma membrane"/>
    <property type="evidence" value="ECO:0007669"/>
    <property type="project" value="TreeGrafter"/>
</dbReference>
<evidence type="ECO:0000256" key="7">
    <source>
        <dbReference type="ARBA" id="ARBA00023224"/>
    </source>
</evidence>
<evidence type="ECO:0000256" key="5">
    <source>
        <dbReference type="ARBA" id="ARBA00023136"/>
    </source>
</evidence>
<feature type="transmembrane region" description="Helical" evidence="10">
    <location>
        <begin position="67"/>
        <end position="85"/>
    </location>
</feature>
<dbReference type="PANTHER" id="PTHR45695:SF9">
    <property type="entry name" value="LEUCOKININ RECEPTOR"/>
    <property type="match status" value="1"/>
</dbReference>
<keyword evidence="5 10" id="KW-0472">Membrane</keyword>
<keyword evidence="6 8" id="KW-0675">Receptor</keyword>
<evidence type="ECO:0000313" key="14">
    <source>
        <dbReference type="Proteomes" id="UP000663860"/>
    </source>
</evidence>
<evidence type="ECO:0000256" key="4">
    <source>
        <dbReference type="ARBA" id="ARBA00023040"/>
    </source>
</evidence>
<feature type="transmembrane region" description="Helical" evidence="10">
    <location>
        <begin position="24"/>
        <end position="55"/>
    </location>
</feature>
<keyword evidence="3 10" id="KW-1133">Transmembrane helix</keyword>
<dbReference type="InterPro" id="IPR017452">
    <property type="entry name" value="GPCR_Rhodpsn_7TM"/>
</dbReference>
<feature type="transmembrane region" description="Helical" evidence="10">
    <location>
        <begin position="105"/>
        <end position="125"/>
    </location>
</feature>
<evidence type="ECO:0000259" key="11">
    <source>
        <dbReference type="PROSITE" id="PS50262"/>
    </source>
</evidence>
<evidence type="ECO:0000256" key="10">
    <source>
        <dbReference type="SAM" id="Phobius"/>
    </source>
</evidence>
<feature type="transmembrane region" description="Helical" evidence="10">
    <location>
        <begin position="242"/>
        <end position="260"/>
    </location>
</feature>
<dbReference type="SUPFAM" id="SSF81321">
    <property type="entry name" value="Family A G protein-coupled receptor-like"/>
    <property type="match status" value="1"/>
</dbReference>
<reference evidence="12" key="1">
    <citation type="submission" date="2021-02" db="EMBL/GenBank/DDBJ databases">
        <authorList>
            <person name="Nowell W R."/>
        </authorList>
    </citation>
    <scope>NUCLEOTIDE SEQUENCE</scope>
</reference>